<dbReference type="Proteomes" id="UP001059596">
    <property type="component" value="Unassembled WGS sequence"/>
</dbReference>
<feature type="region of interest" description="Disordered" evidence="1">
    <location>
        <begin position="36"/>
        <end position="57"/>
    </location>
</feature>
<reference evidence="2" key="1">
    <citation type="journal article" date="2023" name="Genome Biol. Evol.">
        <title>Long-read-based Genome Assembly of Drosophila gunungcola Reveals Fewer Chemosensory Genes in Flower-breeding Species.</title>
        <authorList>
            <person name="Negi A."/>
            <person name="Liao B.Y."/>
            <person name="Yeh S.D."/>
        </authorList>
    </citation>
    <scope>NUCLEOTIDE SEQUENCE</scope>
    <source>
        <strain evidence="2">Sukarami</strain>
    </source>
</reference>
<comment type="caution">
    <text evidence="2">The sequence shown here is derived from an EMBL/GenBank/DDBJ whole genome shotgun (WGS) entry which is preliminary data.</text>
</comment>
<accession>A0A9P9YBD5</accession>
<gene>
    <name evidence="2" type="ORF">M5D96_013410</name>
</gene>
<evidence type="ECO:0000256" key="1">
    <source>
        <dbReference type="SAM" id="MobiDB-lite"/>
    </source>
</evidence>
<dbReference type="AlphaFoldDB" id="A0A9P9YBD5"/>
<protein>
    <submittedName>
        <fullName evidence="2">Uncharacterized protein</fullName>
    </submittedName>
</protein>
<sequence>MLNLAASSLAPGVFWPPSAWLRLFSSAMAFLQSSSSEGLSSTSFNRTKQARLTPSQTLSWKGMEPKQLLGSG</sequence>
<organism evidence="2 3">
    <name type="scientific">Drosophila gunungcola</name>
    <name type="common">fruit fly</name>
    <dbReference type="NCBI Taxonomy" id="103775"/>
    <lineage>
        <taxon>Eukaryota</taxon>
        <taxon>Metazoa</taxon>
        <taxon>Ecdysozoa</taxon>
        <taxon>Arthropoda</taxon>
        <taxon>Hexapoda</taxon>
        <taxon>Insecta</taxon>
        <taxon>Pterygota</taxon>
        <taxon>Neoptera</taxon>
        <taxon>Endopterygota</taxon>
        <taxon>Diptera</taxon>
        <taxon>Brachycera</taxon>
        <taxon>Muscomorpha</taxon>
        <taxon>Ephydroidea</taxon>
        <taxon>Drosophilidae</taxon>
        <taxon>Drosophila</taxon>
        <taxon>Sophophora</taxon>
    </lineage>
</organism>
<evidence type="ECO:0000313" key="2">
    <source>
        <dbReference type="EMBL" id="KAI8033826.1"/>
    </source>
</evidence>
<evidence type="ECO:0000313" key="3">
    <source>
        <dbReference type="Proteomes" id="UP001059596"/>
    </source>
</evidence>
<feature type="compositionally biased region" description="Polar residues" evidence="1">
    <location>
        <begin position="44"/>
        <end position="57"/>
    </location>
</feature>
<proteinExistence type="predicted"/>
<name>A0A9P9YBD5_9MUSC</name>
<keyword evidence="3" id="KW-1185">Reference proteome</keyword>
<dbReference type="EMBL" id="JAMKOV010000098">
    <property type="protein sequence ID" value="KAI8033826.1"/>
    <property type="molecule type" value="Genomic_DNA"/>
</dbReference>